<dbReference type="Proteomes" id="UP000595437">
    <property type="component" value="Chromosome 14"/>
</dbReference>
<keyword evidence="3" id="KW-1185">Reference proteome</keyword>
<name>A0A7T8GWX4_CALRO</name>
<gene>
    <name evidence="2" type="ORF">FKW44_019801</name>
</gene>
<protein>
    <submittedName>
        <fullName evidence="2">Uncharacterized protein</fullName>
    </submittedName>
</protein>
<evidence type="ECO:0000313" key="2">
    <source>
        <dbReference type="EMBL" id="QQP39046.1"/>
    </source>
</evidence>
<organism evidence="2 3">
    <name type="scientific">Caligus rogercresseyi</name>
    <name type="common">Sea louse</name>
    <dbReference type="NCBI Taxonomy" id="217165"/>
    <lineage>
        <taxon>Eukaryota</taxon>
        <taxon>Metazoa</taxon>
        <taxon>Ecdysozoa</taxon>
        <taxon>Arthropoda</taxon>
        <taxon>Crustacea</taxon>
        <taxon>Multicrustacea</taxon>
        <taxon>Hexanauplia</taxon>
        <taxon>Copepoda</taxon>
        <taxon>Siphonostomatoida</taxon>
        <taxon>Caligidae</taxon>
        <taxon>Caligus</taxon>
    </lineage>
</organism>
<sequence length="159" mass="18135">MKFVKGNSNILRRHMNRFHRDYLNDNNHQAEEAHEGGEEDQASSYDHPPSKISKLCWEVEELEDVPFSQDGGDGSSNPIIGIGGGGEDLSSEEVILLSEDSILYKNKEHLLFINPKVRERHYWDFIRLVGPEKKESVVYSEENEPRLSSSDALAMYCIP</sequence>
<reference evidence="3" key="1">
    <citation type="submission" date="2021-01" db="EMBL/GenBank/DDBJ databases">
        <title>Caligus Genome Assembly.</title>
        <authorList>
            <person name="Gallardo-Escarate C."/>
        </authorList>
    </citation>
    <scope>NUCLEOTIDE SEQUENCE [LARGE SCALE GENOMIC DNA]</scope>
</reference>
<dbReference type="OrthoDB" id="1898560at2759"/>
<dbReference type="EMBL" id="CP045903">
    <property type="protein sequence ID" value="QQP39046.1"/>
    <property type="molecule type" value="Genomic_DNA"/>
</dbReference>
<dbReference type="AlphaFoldDB" id="A0A7T8GWX4"/>
<proteinExistence type="predicted"/>
<evidence type="ECO:0000313" key="3">
    <source>
        <dbReference type="Proteomes" id="UP000595437"/>
    </source>
</evidence>
<feature type="region of interest" description="Disordered" evidence="1">
    <location>
        <begin position="29"/>
        <end position="49"/>
    </location>
</feature>
<evidence type="ECO:0000256" key="1">
    <source>
        <dbReference type="SAM" id="MobiDB-lite"/>
    </source>
</evidence>
<feature type="non-terminal residue" evidence="2">
    <location>
        <position position="159"/>
    </location>
</feature>
<accession>A0A7T8GWX4</accession>